<sequence>MIRQTLIAAALAAAGFAHAGDLKLSVYNADGNSFNVSSVLVTGDKDAVLIDTGFTRADAYRIAAKVLDSGKNLKTIYVSQADPDYYFGASVLKQIFPKAELVAAPEVLAHIKGNVKGKVAFWGPKMGANAPQAKPLLPTALKTDKIMLEGKALELRDTKGVMAHRGYMWIPSIRAIVGNVGIYSGMHVWTADTQNDAERKGWYKQLDDMEALKPEVVVPGHMIAGDKMDVSAIRYTRDYLKTFEAKNAETRNSGELIEAMKQAYPKAAEVSTLELGAKVRKGEMKW</sequence>
<dbReference type="InterPro" id="IPR050855">
    <property type="entry name" value="NDM-1-like"/>
</dbReference>
<dbReference type="RefSeq" id="WP_070979053.1">
    <property type="nucleotide sequence ID" value="NZ_CP017707.1"/>
</dbReference>
<dbReference type="GO" id="GO:0016787">
    <property type="term" value="F:hydrolase activity"/>
    <property type="evidence" value="ECO:0007669"/>
    <property type="project" value="UniProtKB-KW"/>
</dbReference>
<name>A0A1D9LE01_9NEIS</name>
<dbReference type="SUPFAM" id="SSF56281">
    <property type="entry name" value="Metallo-hydrolase/oxidoreductase"/>
    <property type="match status" value="1"/>
</dbReference>
<organism evidence="1 2">
    <name type="scientific">Chromobacterium vaccinii</name>
    <dbReference type="NCBI Taxonomy" id="1108595"/>
    <lineage>
        <taxon>Bacteria</taxon>
        <taxon>Pseudomonadati</taxon>
        <taxon>Pseudomonadota</taxon>
        <taxon>Betaproteobacteria</taxon>
        <taxon>Neisseriales</taxon>
        <taxon>Chromobacteriaceae</taxon>
        <taxon>Chromobacterium</taxon>
    </lineage>
</organism>
<keyword evidence="1" id="KW-0378">Hydrolase</keyword>
<evidence type="ECO:0000313" key="2">
    <source>
        <dbReference type="Proteomes" id="UP000178776"/>
    </source>
</evidence>
<dbReference type="InterPro" id="IPR036866">
    <property type="entry name" value="RibonucZ/Hydroxyglut_hydro"/>
</dbReference>
<dbReference type="AlphaFoldDB" id="A0A1D9LE01"/>
<dbReference type="KEGG" id="cvc:BKX93_05405"/>
<dbReference type="CDD" id="cd07739">
    <property type="entry name" value="metallo-hydrolase-like_MBL-fold"/>
    <property type="match status" value="1"/>
</dbReference>
<evidence type="ECO:0000313" key="1">
    <source>
        <dbReference type="EMBL" id="AOZ49488.1"/>
    </source>
</evidence>
<protein>
    <submittedName>
        <fullName evidence="1">MBL fold metallo-hydrolase</fullName>
    </submittedName>
</protein>
<dbReference type="SMART" id="SM00849">
    <property type="entry name" value="Lactamase_B"/>
    <property type="match status" value="1"/>
</dbReference>
<dbReference type="PANTHER" id="PTHR42951">
    <property type="entry name" value="METALLO-BETA-LACTAMASE DOMAIN-CONTAINING"/>
    <property type="match status" value="1"/>
</dbReference>
<dbReference type="PANTHER" id="PTHR42951:SF14">
    <property type="entry name" value="METALLO-BETA-LACTAMASE SUPERFAMILY PROTEIN"/>
    <property type="match status" value="1"/>
</dbReference>
<dbReference type="STRING" id="1108595.BKX93_05405"/>
<dbReference type="InterPro" id="IPR001279">
    <property type="entry name" value="Metallo-B-lactamas"/>
</dbReference>
<gene>
    <name evidence="1" type="ORF">BKX93_05405</name>
</gene>
<dbReference type="Proteomes" id="UP000178776">
    <property type="component" value="Chromosome"/>
</dbReference>
<dbReference type="Pfam" id="PF00753">
    <property type="entry name" value="Lactamase_B"/>
    <property type="match status" value="1"/>
</dbReference>
<accession>A0A1D9LE01</accession>
<dbReference type="GeneID" id="68840640"/>
<dbReference type="EMBL" id="CP017707">
    <property type="protein sequence ID" value="AOZ49488.1"/>
    <property type="molecule type" value="Genomic_DNA"/>
</dbReference>
<reference evidence="1 2" key="1">
    <citation type="submission" date="2016-10" db="EMBL/GenBank/DDBJ databases">
        <title>Chromobacterium muskegensis sp. nov., an insecticidal bacterium isolated from Sphagnum bogs.</title>
        <authorList>
            <person name="Sparks M.E."/>
            <person name="Blackburn M.B."/>
            <person name="Gundersen-Rindal D.E."/>
            <person name="Mitchell A."/>
            <person name="Farrar R."/>
            <person name="Kuhar D."/>
        </authorList>
    </citation>
    <scope>NUCLEOTIDE SEQUENCE [LARGE SCALE GENOMIC DNA]</scope>
    <source>
        <strain evidence="1 2">21-1</strain>
    </source>
</reference>
<dbReference type="Gene3D" id="3.60.15.10">
    <property type="entry name" value="Ribonuclease Z/Hydroxyacylglutathione hydrolase-like"/>
    <property type="match status" value="1"/>
</dbReference>
<proteinExistence type="predicted"/>